<sequence>MSSFHNVIPTKMRATAVQNWDGRATMRLEPRQSRDGRHGKQTTSQRRPTRKGEHPCRRPPARPGMASAAVHADLRSSG</sequence>
<keyword evidence="3" id="KW-1185">Reference proteome</keyword>
<accession>A0A086T1I4</accession>
<gene>
    <name evidence="2" type="ORF">ACRE_060260</name>
</gene>
<evidence type="ECO:0000313" key="3">
    <source>
        <dbReference type="Proteomes" id="UP000029964"/>
    </source>
</evidence>
<evidence type="ECO:0000256" key="1">
    <source>
        <dbReference type="SAM" id="MobiDB-lite"/>
    </source>
</evidence>
<evidence type="ECO:0000313" key="2">
    <source>
        <dbReference type="EMBL" id="KFH43216.1"/>
    </source>
</evidence>
<dbReference type="EMBL" id="JPKY01000074">
    <property type="protein sequence ID" value="KFH43216.1"/>
    <property type="molecule type" value="Genomic_DNA"/>
</dbReference>
<proteinExistence type="predicted"/>
<reference evidence="3" key="1">
    <citation type="journal article" date="2014" name="Genome Announc.">
        <title>Genome sequence and annotation of Acremonium chrysogenum, producer of the beta-lactam antibiotic cephalosporin C.</title>
        <authorList>
            <person name="Terfehr D."/>
            <person name="Dahlmann T.A."/>
            <person name="Specht T."/>
            <person name="Zadra I."/>
            <person name="Kuernsteiner H."/>
            <person name="Kueck U."/>
        </authorList>
    </citation>
    <scope>NUCLEOTIDE SEQUENCE [LARGE SCALE GENOMIC DNA]</scope>
    <source>
        <strain evidence="3">ATCC 11550 / CBS 779.69 / DSM 880 / IAM 14645 / JCM 23072 / IMI 49137</strain>
    </source>
</reference>
<feature type="compositionally biased region" description="Basic and acidic residues" evidence="1">
    <location>
        <begin position="24"/>
        <end position="38"/>
    </location>
</feature>
<dbReference type="Proteomes" id="UP000029964">
    <property type="component" value="Unassembled WGS sequence"/>
</dbReference>
<dbReference type="HOGENOM" id="CLU_2621460_0_0_1"/>
<organism evidence="2 3">
    <name type="scientific">Hapsidospora chrysogenum (strain ATCC 11550 / CBS 779.69 / DSM 880 / IAM 14645 / JCM 23072 / IMI 49137)</name>
    <name type="common">Acremonium chrysogenum</name>
    <dbReference type="NCBI Taxonomy" id="857340"/>
    <lineage>
        <taxon>Eukaryota</taxon>
        <taxon>Fungi</taxon>
        <taxon>Dikarya</taxon>
        <taxon>Ascomycota</taxon>
        <taxon>Pezizomycotina</taxon>
        <taxon>Sordariomycetes</taxon>
        <taxon>Hypocreomycetidae</taxon>
        <taxon>Hypocreales</taxon>
        <taxon>Bionectriaceae</taxon>
        <taxon>Hapsidospora</taxon>
    </lineage>
</organism>
<dbReference type="AlphaFoldDB" id="A0A086T1I4"/>
<name>A0A086T1I4_HAPC1</name>
<comment type="caution">
    <text evidence="2">The sequence shown here is derived from an EMBL/GenBank/DDBJ whole genome shotgun (WGS) entry which is preliminary data.</text>
</comment>
<feature type="region of interest" description="Disordered" evidence="1">
    <location>
        <begin position="1"/>
        <end position="78"/>
    </location>
</feature>
<protein>
    <submittedName>
        <fullName evidence="2">Uncharacterized protein</fullName>
    </submittedName>
</protein>